<feature type="region of interest" description="Disordered" evidence="1">
    <location>
        <begin position="1"/>
        <end position="49"/>
    </location>
</feature>
<sequence length="73" mass="7739">MMITTTLSDPYPKQSLGAVMPGRLSSRASTPADPAFNLPDVHPRPPCPVTITPSPLLDAPQLIPIPLPPSFLP</sequence>
<organism evidence="2 3">
    <name type="scientific">Eleginops maclovinus</name>
    <name type="common">Patagonian blennie</name>
    <name type="synonym">Eleginus maclovinus</name>
    <dbReference type="NCBI Taxonomy" id="56733"/>
    <lineage>
        <taxon>Eukaryota</taxon>
        <taxon>Metazoa</taxon>
        <taxon>Chordata</taxon>
        <taxon>Craniata</taxon>
        <taxon>Vertebrata</taxon>
        <taxon>Euteleostomi</taxon>
        <taxon>Actinopterygii</taxon>
        <taxon>Neopterygii</taxon>
        <taxon>Teleostei</taxon>
        <taxon>Neoteleostei</taxon>
        <taxon>Acanthomorphata</taxon>
        <taxon>Eupercaria</taxon>
        <taxon>Perciformes</taxon>
        <taxon>Notothenioidei</taxon>
        <taxon>Eleginopidae</taxon>
        <taxon>Eleginops</taxon>
    </lineage>
</organism>
<evidence type="ECO:0000313" key="2">
    <source>
        <dbReference type="EMBL" id="KAK5857014.1"/>
    </source>
</evidence>
<proteinExistence type="predicted"/>
<dbReference type="EMBL" id="JAUZQC010000016">
    <property type="protein sequence ID" value="KAK5857014.1"/>
    <property type="molecule type" value="Genomic_DNA"/>
</dbReference>
<dbReference type="AlphaFoldDB" id="A0AAN7XBB1"/>
<dbReference type="Proteomes" id="UP001346869">
    <property type="component" value="Unassembled WGS sequence"/>
</dbReference>
<keyword evidence="3" id="KW-1185">Reference proteome</keyword>
<comment type="caution">
    <text evidence="2">The sequence shown here is derived from an EMBL/GenBank/DDBJ whole genome shotgun (WGS) entry which is preliminary data.</text>
</comment>
<name>A0AAN7XBB1_ELEMC</name>
<accession>A0AAN7XBB1</accession>
<gene>
    <name evidence="2" type="ORF">PBY51_010285</name>
</gene>
<reference evidence="2 3" key="2">
    <citation type="journal article" date="2023" name="Mol. Biol. Evol.">
        <title>Genomics of Secondarily Temperate Adaptation in the Only Non-Antarctic Icefish.</title>
        <authorList>
            <person name="Rivera-Colon A.G."/>
            <person name="Rayamajhi N."/>
            <person name="Minhas B.F."/>
            <person name="Madrigal G."/>
            <person name="Bilyk K.T."/>
            <person name="Yoon V."/>
            <person name="Hune M."/>
            <person name="Gregory S."/>
            <person name="Cheng C.H.C."/>
            <person name="Catchen J.M."/>
        </authorList>
    </citation>
    <scope>NUCLEOTIDE SEQUENCE [LARGE SCALE GENOMIC DNA]</scope>
    <source>
        <strain evidence="2">JMC-PN-2008</strain>
    </source>
</reference>
<evidence type="ECO:0000313" key="3">
    <source>
        <dbReference type="Proteomes" id="UP001346869"/>
    </source>
</evidence>
<evidence type="ECO:0000256" key="1">
    <source>
        <dbReference type="SAM" id="MobiDB-lite"/>
    </source>
</evidence>
<reference evidence="2 3" key="1">
    <citation type="journal article" date="2023" name="Genes (Basel)">
        <title>Chromosome-Level Genome Assembly and Circadian Gene Repertoire of the Patagonia Blennie Eleginops maclovinus-The Closest Ancestral Proxy of Antarctic Cryonotothenioids.</title>
        <authorList>
            <person name="Cheng C.C."/>
            <person name="Rivera-Colon A.G."/>
            <person name="Minhas B.F."/>
            <person name="Wilson L."/>
            <person name="Rayamajhi N."/>
            <person name="Vargas-Chacoff L."/>
            <person name="Catchen J.M."/>
        </authorList>
    </citation>
    <scope>NUCLEOTIDE SEQUENCE [LARGE SCALE GENOMIC DNA]</scope>
    <source>
        <strain evidence="2">JMC-PN-2008</strain>
    </source>
</reference>
<protein>
    <submittedName>
        <fullName evidence="2">Uncharacterized protein</fullName>
    </submittedName>
</protein>